<dbReference type="PRINTS" id="PR00111">
    <property type="entry name" value="ABHYDROLASE"/>
</dbReference>
<dbReference type="InterPro" id="IPR000073">
    <property type="entry name" value="AB_hydrolase_1"/>
</dbReference>
<comment type="caution">
    <text evidence="3">The sequence shown here is derived from an EMBL/GenBank/DDBJ whole genome shotgun (WGS) entry which is preliminary data.</text>
</comment>
<name>A0A424WBE1_ALCXX</name>
<reference evidence="3 4" key="1">
    <citation type="submission" date="2018-08" db="EMBL/GenBank/DDBJ databases">
        <title>Achromobacter xylosoxidans Genome sequencing and assembly.</title>
        <authorList>
            <person name="Wang R."/>
            <person name="Rensing C."/>
            <person name="Li Y."/>
        </authorList>
    </citation>
    <scope>NUCLEOTIDE SEQUENCE [LARGE SCALE GENOMIC DNA]</scope>
    <source>
        <strain evidence="3 4">GD003A</strain>
    </source>
</reference>
<protein>
    <submittedName>
        <fullName evidence="3">Alpha/beta hydrolase</fullName>
    </submittedName>
</protein>
<evidence type="ECO:0000313" key="4">
    <source>
        <dbReference type="Proteomes" id="UP000285324"/>
    </source>
</evidence>
<dbReference type="PRINTS" id="PR00412">
    <property type="entry name" value="EPOXHYDRLASE"/>
</dbReference>
<proteinExistence type="predicted"/>
<dbReference type="Pfam" id="PF00561">
    <property type="entry name" value="Abhydrolase_1"/>
    <property type="match status" value="1"/>
</dbReference>
<gene>
    <name evidence="3" type="ORF">DY367_16770</name>
</gene>
<dbReference type="Proteomes" id="UP000285324">
    <property type="component" value="Unassembled WGS sequence"/>
</dbReference>
<accession>A0A424WBE1</accession>
<feature type="domain" description="AB hydrolase-1" evidence="2">
    <location>
        <begin position="33"/>
        <end position="288"/>
    </location>
</feature>
<dbReference type="InterPro" id="IPR029058">
    <property type="entry name" value="AB_hydrolase_fold"/>
</dbReference>
<dbReference type="SUPFAM" id="SSF53474">
    <property type="entry name" value="alpha/beta-Hydrolases"/>
    <property type="match status" value="1"/>
</dbReference>
<dbReference type="AlphaFoldDB" id="A0A424WBE1"/>
<dbReference type="OrthoDB" id="9780765at2"/>
<dbReference type="InterPro" id="IPR000639">
    <property type="entry name" value="Epox_hydrolase-like"/>
</dbReference>
<dbReference type="EMBL" id="QVXO01000024">
    <property type="protein sequence ID" value="RPJ90646.1"/>
    <property type="molecule type" value="Genomic_DNA"/>
</dbReference>
<dbReference type="GO" id="GO:0016787">
    <property type="term" value="F:hydrolase activity"/>
    <property type="evidence" value="ECO:0007669"/>
    <property type="project" value="UniProtKB-KW"/>
</dbReference>
<sequence length="306" mass="34311">MEKILDHHEIRHGRALAHGVSLHYAECGDPANPLMLFIHGFPEAWFAWREQMRHFSDKYHVVAVDTRGINESDKPGQVEDYRIKPLVKDIVVLIEALGHERCILVGHDWGGAIACAVALAAPQRLLGLVLINAVHPVLFARQLLRNPAQQAASQYMLDFRSEHFAQAVQQDDCAYLIAMLSEDGDRPDWLNDAALEEYRAAWSRPGAVASGLNYYKATALYPGNDAQLAEVGDSNLDAFILRMPTLVLWGMRDRYLLAGCLDGLDQFIPDLQLHTRDDASHWIAHEKPEWINTMIDTFALGARAGE</sequence>
<keyword evidence="1 3" id="KW-0378">Hydrolase</keyword>
<evidence type="ECO:0000256" key="1">
    <source>
        <dbReference type="ARBA" id="ARBA00022801"/>
    </source>
</evidence>
<evidence type="ECO:0000259" key="2">
    <source>
        <dbReference type="Pfam" id="PF00561"/>
    </source>
</evidence>
<dbReference type="PANTHER" id="PTHR43329">
    <property type="entry name" value="EPOXIDE HYDROLASE"/>
    <property type="match status" value="1"/>
</dbReference>
<dbReference type="Gene3D" id="3.40.50.1820">
    <property type="entry name" value="alpha/beta hydrolase"/>
    <property type="match status" value="1"/>
</dbReference>
<organism evidence="3 4">
    <name type="scientific">Alcaligenes xylosoxydans xylosoxydans</name>
    <name type="common">Achromobacter xylosoxidans</name>
    <dbReference type="NCBI Taxonomy" id="85698"/>
    <lineage>
        <taxon>Bacteria</taxon>
        <taxon>Pseudomonadati</taxon>
        <taxon>Pseudomonadota</taxon>
        <taxon>Betaproteobacteria</taxon>
        <taxon>Burkholderiales</taxon>
        <taxon>Alcaligenaceae</taxon>
        <taxon>Achromobacter</taxon>
    </lineage>
</organism>
<evidence type="ECO:0000313" key="3">
    <source>
        <dbReference type="EMBL" id="RPJ90646.1"/>
    </source>
</evidence>
<dbReference type="RefSeq" id="WP_118933084.1">
    <property type="nucleotide sequence ID" value="NZ_CP061008.1"/>
</dbReference>